<evidence type="ECO:0008006" key="3">
    <source>
        <dbReference type="Google" id="ProtNLM"/>
    </source>
</evidence>
<comment type="caution">
    <text evidence="1">The sequence shown here is derived from an EMBL/GenBank/DDBJ whole genome shotgun (WGS) entry which is preliminary data.</text>
</comment>
<keyword evidence="2" id="KW-1185">Reference proteome</keyword>
<dbReference type="RefSeq" id="WP_219317754.1">
    <property type="nucleotide sequence ID" value="NZ_JAHWYN010000010.1"/>
</dbReference>
<name>A0ABS6XX63_9FLAO</name>
<evidence type="ECO:0000313" key="1">
    <source>
        <dbReference type="EMBL" id="MBW4361242.1"/>
    </source>
</evidence>
<dbReference type="EMBL" id="JAHWYN010000010">
    <property type="protein sequence ID" value="MBW4361242.1"/>
    <property type="molecule type" value="Genomic_DNA"/>
</dbReference>
<dbReference type="Proteomes" id="UP000812031">
    <property type="component" value="Unassembled WGS sequence"/>
</dbReference>
<accession>A0ABS6XX63</accession>
<dbReference type="CDD" id="cd00385">
    <property type="entry name" value="Isoprenoid_Biosyn_C1"/>
    <property type="match status" value="1"/>
</dbReference>
<gene>
    <name evidence="1" type="ORF">KZH69_12185</name>
</gene>
<protein>
    <recommendedName>
        <fullName evidence="3">Squalene cyclase C-terminal domain-containing protein</fullName>
    </recommendedName>
</protein>
<evidence type="ECO:0000313" key="2">
    <source>
        <dbReference type="Proteomes" id="UP000812031"/>
    </source>
</evidence>
<proteinExistence type="predicted"/>
<reference evidence="1 2" key="1">
    <citation type="submission" date="2021-07" db="EMBL/GenBank/DDBJ databases">
        <title>Flavobacterium sp. nov. isolated from sediment on the Taihu Lake.</title>
        <authorList>
            <person name="Qu J.-H."/>
        </authorList>
    </citation>
    <scope>NUCLEOTIDE SEQUENCE [LARGE SCALE GENOMIC DNA]</scope>
    <source>
        <strain evidence="1 2">NAS39</strain>
    </source>
</reference>
<organism evidence="1 2">
    <name type="scientific">Flavobacterium taihuense</name>
    <dbReference type="NCBI Taxonomy" id="2857508"/>
    <lineage>
        <taxon>Bacteria</taxon>
        <taxon>Pseudomonadati</taxon>
        <taxon>Bacteroidota</taxon>
        <taxon>Flavobacteriia</taxon>
        <taxon>Flavobacteriales</taxon>
        <taxon>Flavobacteriaceae</taxon>
        <taxon>Flavobacterium</taxon>
    </lineage>
</organism>
<sequence>MKQKIIDYIQNLPIPDNFKLDILDEYFSNNNPIYYQNYPCLFASVYFTESKTLELLNIAGYLYYHATLIMDAMIDEKDTSKFPILAICQEESVKILTSVFGLESDFWLLWNSRRNEYLEAIYLEKNLFKKDFVSIEEYETLADKKAAFGKVAIDCLYSLDSKDKNLYKQLLLSHKYFSVAFQLNDDIQDFKEDLKSRQFNWAVYLLERQDIKTGEPEILEKYLYIKGVSKEIYLLGISYCDKALHVVGTINTADWKKVIQDTKKRFIIAISELDNYLEVLITEISLSKLKETNNNIQSSISKAILFLKNTQNEDGSWREYINQGGISSTWATAFITSKISENDLLKNLLENEIAKAIDFLETNPITNIWSYNTTWIEDADSTNFVMLSFCLNQKLINSQVVKEWLKFQGFQKGFSTYNNGDKLLKALDDKNINDVSGWLGTHHCVSAVSFYFLVTYYKNEADYIKIKDYFETDFGNKLNSYWWTSEIYTLYYLAKTYNALADEKKMNFLINQIKEKQNKNGSFSDKYGENLFYTGLALEILLLKAELFTLEIENSVEYILKNQYEDGSWDNSHALQVPNSSILEPEGSHYEVASFGMDVRAKEFSRLFTTSTILQALSSYEHKYSTPTFG</sequence>